<feature type="domain" description="NAD-dependent epimerase/dehydratase" evidence="3">
    <location>
        <begin position="1"/>
        <end position="194"/>
    </location>
</feature>
<evidence type="ECO:0000256" key="2">
    <source>
        <dbReference type="ARBA" id="ARBA00023136"/>
    </source>
</evidence>
<dbReference type="InterPro" id="IPR036291">
    <property type="entry name" value="NAD(P)-bd_dom_sf"/>
</dbReference>
<keyword evidence="5" id="KW-1185">Reference proteome</keyword>
<dbReference type="EMBL" id="JAYDCJ010000003">
    <property type="protein sequence ID" value="MEA1081175.1"/>
    <property type="molecule type" value="Genomic_DNA"/>
</dbReference>
<evidence type="ECO:0000259" key="3">
    <source>
        <dbReference type="Pfam" id="PF01370"/>
    </source>
</evidence>
<proteinExistence type="predicted"/>
<dbReference type="PANTHER" id="PTHR14097">
    <property type="entry name" value="OXIDOREDUCTASE HTATIP2"/>
    <property type="match status" value="1"/>
</dbReference>
<gene>
    <name evidence="4" type="ORF">U5822_10870</name>
</gene>
<dbReference type="RefSeq" id="WP_322855645.1">
    <property type="nucleotide sequence ID" value="NZ_JAYDCJ010000003.1"/>
</dbReference>
<evidence type="ECO:0000313" key="4">
    <source>
        <dbReference type="EMBL" id="MEA1081175.1"/>
    </source>
</evidence>
<dbReference type="SUPFAM" id="SSF51735">
    <property type="entry name" value="NAD(P)-binding Rossmann-fold domains"/>
    <property type="match status" value="1"/>
</dbReference>
<keyword evidence="2" id="KW-0472">Membrane</keyword>
<sequence length="220" mass="23989">MVLGATGLTGGQVVRSLLDRPDVEEVITPVRRKTGPDHPKLTQCELDFDRLDDHAGLFAVDAIVCCLGTTIKQAGTREQFRKVDYGYCLHAARLGREAGARAFVLMSAIGASSSSTIFYNRVKGELEDALRALEYPYLSVYHPSLLLGDRAEQRTAEAVGIKLMPWVNRALIGPLEKYRGVPAATVAAAMVNEVCTLAAEVPAERVDQTRTYAEIRRLAG</sequence>
<comment type="subcellular location">
    <subcellularLocation>
        <location evidence="1">Membrane</location>
    </subcellularLocation>
</comment>
<dbReference type="Gene3D" id="3.40.50.720">
    <property type="entry name" value="NAD(P)-binding Rossmann-like Domain"/>
    <property type="match status" value="1"/>
</dbReference>
<evidence type="ECO:0000313" key="5">
    <source>
        <dbReference type="Proteomes" id="UP001305746"/>
    </source>
</evidence>
<name>A0ABU5NZF6_9GAMM</name>
<dbReference type="Pfam" id="PF01370">
    <property type="entry name" value="Epimerase"/>
    <property type="match status" value="1"/>
</dbReference>
<protein>
    <submittedName>
        <fullName evidence="4">NAD(P)H-binding protein</fullName>
    </submittedName>
</protein>
<evidence type="ECO:0000256" key="1">
    <source>
        <dbReference type="ARBA" id="ARBA00004370"/>
    </source>
</evidence>
<dbReference type="PANTHER" id="PTHR14097:SF7">
    <property type="entry name" value="OXIDOREDUCTASE HTATIP2"/>
    <property type="match status" value="1"/>
</dbReference>
<accession>A0ABU5NZF6</accession>
<comment type="caution">
    <text evidence="4">The sequence shown here is derived from an EMBL/GenBank/DDBJ whole genome shotgun (WGS) entry which is preliminary data.</text>
</comment>
<organism evidence="4 5">
    <name type="scientific">Marinobacter qingdaonensis</name>
    <dbReference type="NCBI Taxonomy" id="3108486"/>
    <lineage>
        <taxon>Bacteria</taxon>
        <taxon>Pseudomonadati</taxon>
        <taxon>Pseudomonadota</taxon>
        <taxon>Gammaproteobacteria</taxon>
        <taxon>Pseudomonadales</taxon>
        <taxon>Marinobacteraceae</taxon>
        <taxon>Marinobacter</taxon>
    </lineage>
</organism>
<dbReference type="Proteomes" id="UP001305746">
    <property type="component" value="Unassembled WGS sequence"/>
</dbReference>
<reference evidence="4 5" key="1">
    <citation type="submission" date="2023-12" db="EMBL/GenBank/DDBJ databases">
        <title>Marinobacter qingdaonensis sp. nov., isolated from the intertidal sediment of Qingdao, PR China.</title>
        <authorList>
            <person name="Li Y."/>
        </authorList>
    </citation>
    <scope>NUCLEOTIDE SEQUENCE [LARGE SCALE GENOMIC DNA]</scope>
    <source>
        <strain evidence="4 5">ASW11-75</strain>
    </source>
</reference>
<dbReference type="InterPro" id="IPR001509">
    <property type="entry name" value="Epimerase_deHydtase"/>
</dbReference>